<dbReference type="EMBL" id="MU150252">
    <property type="protein sequence ID" value="KAF9464648.1"/>
    <property type="molecule type" value="Genomic_DNA"/>
</dbReference>
<proteinExistence type="predicted"/>
<name>A0A9P6CLD6_9AGAR</name>
<keyword evidence="2" id="KW-1185">Reference proteome</keyword>
<gene>
    <name evidence="1" type="ORF">BDZ94DRAFT_454320</name>
</gene>
<dbReference type="Proteomes" id="UP000807353">
    <property type="component" value="Unassembled WGS sequence"/>
</dbReference>
<comment type="caution">
    <text evidence="1">The sequence shown here is derived from an EMBL/GenBank/DDBJ whole genome shotgun (WGS) entry which is preliminary data.</text>
</comment>
<protein>
    <submittedName>
        <fullName evidence="1">Uncharacterized protein</fullName>
    </submittedName>
</protein>
<organism evidence="1 2">
    <name type="scientific">Collybia nuda</name>
    <dbReference type="NCBI Taxonomy" id="64659"/>
    <lineage>
        <taxon>Eukaryota</taxon>
        <taxon>Fungi</taxon>
        <taxon>Dikarya</taxon>
        <taxon>Basidiomycota</taxon>
        <taxon>Agaricomycotina</taxon>
        <taxon>Agaricomycetes</taxon>
        <taxon>Agaricomycetidae</taxon>
        <taxon>Agaricales</taxon>
        <taxon>Tricholomatineae</taxon>
        <taxon>Clitocybaceae</taxon>
        <taxon>Collybia</taxon>
    </lineage>
</organism>
<evidence type="ECO:0000313" key="1">
    <source>
        <dbReference type="EMBL" id="KAF9464648.1"/>
    </source>
</evidence>
<dbReference type="AlphaFoldDB" id="A0A9P6CLD6"/>
<accession>A0A9P6CLD6</accession>
<sequence>MVSSCLQSGVWIESIVWGTPIQCPTQCTCADIPSHCTHSVHATDTCCPKLHSLHSPVTLIIITIFPIVPWVMWHNKPHVTIVFIIIQTQYLSRESSDYSLRISLVSQGSGGVSLRPCHINHKLSSALREQALFPGLAEPTEHHKGCQSLIESHGDIANSQSTTEIFRAPETYIGV</sequence>
<evidence type="ECO:0000313" key="2">
    <source>
        <dbReference type="Proteomes" id="UP000807353"/>
    </source>
</evidence>
<reference evidence="1" key="1">
    <citation type="submission" date="2020-11" db="EMBL/GenBank/DDBJ databases">
        <authorList>
            <consortium name="DOE Joint Genome Institute"/>
            <person name="Ahrendt S."/>
            <person name="Riley R."/>
            <person name="Andreopoulos W."/>
            <person name="Labutti K."/>
            <person name="Pangilinan J."/>
            <person name="Ruiz-Duenas F.J."/>
            <person name="Barrasa J.M."/>
            <person name="Sanchez-Garcia M."/>
            <person name="Camarero S."/>
            <person name="Miyauchi S."/>
            <person name="Serrano A."/>
            <person name="Linde D."/>
            <person name="Babiker R."/>
            <person name="Drula E."/>
            <person name="Ayuso-Fernandez I."/>
            <person name="Pacheco R."/>
            <person name="Padilla G."/>
            <person name="Ferreira P."/>
            <person name="Barriuso J."/>
            <person name="Kellner H."/>
            <person name="Castanera R."/>
            <person name="Alfaro M."/>
            <person name="Ramirez L."/>
            <person name="Pisabarro A.G."/>
            <person name="Kuo A."/>
            <person name="Tritt A."/>
            <person name="Lipzen A."/>
            <person name="He G."/>
            <person name="Yan M."/>
            <person name="Ng V."/>
            <person name="Cullen D."/>
            <person name="Martin F."/>
            <person name="Rosso M.-N."/>
            <person name="Henrissat B."/>
            <person name="Hibbett D."/>
            <person name="Martinez A.T."/>
            <person name="Grigoriev I.V."/>
        </authorList>
    </citation>
    <scope>NUCLEOTIDE SEQUENCE</scope>
    <source>
        <strain evidence="1">CBS 247.69</strain>
    </source>
</reference>